<sequence>MPAPDPRTREDYDRLYYRLDLEPGASAADIKHNYRQLAQIFHPDKWRHPSPASLHWASEQFKKIKEAREVLEAYWSVHDAPPASRVAQSDAQLARVREQMRELQLRRERLSVELDALQNAKLRGLAEFARMQTERERVIGELVRLREEAARERASAAARREQEQACAGQAQAAASVNRANGNGNAHDADLALRERHPTRDFFFSRFDDPARGWLMTLSGIVVMCIVVFVVAHKIVFSVFDAAGSWRGLGDALQALLIAAGVVLMGGFAWAQRTFYRADRAGREHGMPLPVHETWERVGAALRGTGRHGAEWRIETAEHLPGDAGFELRAVLRYSAARPGAGEAHQAVTFRCRAYAVSAGETRIAWGFGVQAPTWWLLPAAKVVRDLRRRIETDLGVRF</sequence>
<dbReference type="PRINTS" id="PR00625">
    <property type="entry name" value="JDOMAIN"/>
</dbReference>
<dbReference type="InterPro" id="IPR050817">
    <property type="entry name" value="DjlA_DnaK_co-chaperone"/>
</dbReference>
<keyword evidence="2" id="KW-1133">Transmembrane helix</keyword>
<accession>A0A9X1RIT6</accession>
<dbReference type="PROSITE" id="PS50076">
    <property type="entry name" value="DNAJ_2"/>
    <property type="match status" value="1"/>
</dbReference>
<name>A0A9X1RIT6_9BURK</name>
<dbReference type="SUPFAM" id="SSF46565">
    <property type="entry name" value="Chaperone J-domain"/>
    <property type="match status" value="1"/>
</dbReference>
<reference evidence="4" key="1">
    <citation type="submission" date="2022-01" db="EMBL/GenBank/DDBJ databases">
        <title>Genome sequence and assembly of Parabukholderia sp. RG36.</title>
        <authorList>
            <person name="Chhetri G."/>
        </authorList>
    </citation>
    <scope>NUCLEOTIDE SEQUENCE</scope>
    <source>
        <strain evidence="4">RG36</strain>
    </source>
</reference>
<evidence type="ECO:0000259" key="3">
    <source>
        <dbReference type="PROSITE" id="PS50076"/>
    </source>
</evidence>
<feature type="transmembrane region" description="Helical" evidence="2">
    <location>
        <begin position="251"/>
        <end position="270"/>
    </location>
</feature>
<feature type="domain" description="J" evidence="3">
    <location>
        <begin position="14"/>
        <end position="76"/>
    </location>
</feature>
<dbReference type="EMBL" id="JAKLJA010000001">
    <property type="protein sequence ID" value="MCG5072013.1"/>
    <property type="molecule type" value="Genomic_DNA"/>
</dbReference>
<feature type="transmembrane region" description="Helical" evidence="2">
    <location>
        <begin position="212"/>
        <end position="231"/>
    </location>
</feature>
<dbReference type="Proteomes" id="UP001139308">
    <property type="component" value="Unassembled WGS sequence"/>
</dbReference>
<keyword evidence="2" id="KW-0472">Membrane</keyword>
<gene>
    <name evidence="4" type="ORF">L5014_01335</name>
</gene>
<dbReference type="PANTHER" id="PTHR24074">
    <property type="entry name" value="CO-CHAPERONE PROTEIN DJLA"/>
    <property type="match status" value="1"/>
</dbReference>
<keyword evidence="5" id="KW-1185">Reference proteome</keyword>
<evidence type="ECO:0000256" key="1">
    <source>
        <dbReference type="SAM" id="Coils"/>
    </source>
</evidence>
<evidence type="ECO:0000256" key="2">
    <source>
        <dbReference type="SAM" id="Phobius"/>
    </source>
</evidence>
<dbReference type="Pfam" id="PF00226">
    <property type="entry name" value="DnaJ"/>
    <property type="match status" value="1"/>
</dbReference>
<keyword evidence="1" id="KW-0175">Coiled coil</keyword>
<comment type="caution">
    <text evidence="4">The sequence shown here is derived from an EMBL/GenBank/DDBJ whole genome shotgun (WGS) entry which is preliminary data.</text>
</comment>
<dbReference type="InterPro" id="IPR036869">
    <property type="entry name" value="J_dom_sf"/>
</dbReference>
<dbReference type="CDD" id="cd06257">
    <property type="entry name" value="DnaJ"/>
    <property type="match status" value="1"/>
</dbReference>
<dbReference type="SMART" id="SM00271">
    <property type="entry name" value="DnaJ"/>
    <property type="match status" value="1"/>
</dbReference>
<dbReference type="AlphaFoldDB" id="A0A9X1RIT6"/>
<dbReference type="RefSeq" id="WP_238461784.1">
    <property type="nucleotide sequence ID" value="NZ_JAKLJA010000001.1"/>
</dbReference>
<evidence type="ECO:0000313" key="5">
    <source>
        <dbReference type="Proteomes" id="UP001139308"/>
    </source>
</evidence>
<dbReference type="InterPro" id="IPR001623">
    <property type="entry name" value="DnaJ_domain"/>
</dbReference>
<keyword evidence="2" id="KW-0812">Transmembrane</keyword>
<dbReference type="Gene3D" id="1.10.287.110">
    <property type="entry name" value="DnaJ domain"/>
    <property type="match status" value="1"/>
</dbReference>
<protein>
    <submittedName>
        <fullName evidence="4">J domain-containing protein</fullName>
    </submittedName>
</protein>
<feature type="coiled-coil region" evidence="1">
    <location>
        <begin position="86"/>
        <end position="148"/>
    </location>
</feature>
<organism evidence="4 5">
    <name type="scientific">Paraburkholderia tagetis</name>
    <dbReference type="NCBI Taxonomy" id="2913261"/>
    <lineage>
        <taxon>Bacteria</taxon>
        <taxon>Pseudomonadati</taxon>
        <taxon>Pseudomonadota</taxon>
        <taxon>Betaproteobacteria</taxon>
        <taxon>Burkholderiales</taxon>
        <taxon>Burkholderiaceae</taxon>
        <taxon>Paraburkholderia</taxon>
    </lineage>
</organism>
<evidence type="ECO:0000313" key="4">
    <source>
        <dbReference type="EMBL" id="MCG5072013.1"/>
    </source>
</evidence>
<proteinExistence type="predicted"/>